<dbReference type="KEGG" id="saq:Sare_3721"/>
<dbReference type="AlphaFoldDB" id="A8M000"/>
<dbReference type="PATRIC" id="fig|391037.6.peg.3750"/>
<proteinExistence type="predicted"/>
<gene>
    <name evidence="1" type="ordered locus">Sare_3721</name>
    <name evidence="2" type="ordered locus">Sare_3772</name>
</gene>
<dbReference type="EMBL" id="CP000850">
    <property type="protein sequence ID" value="ABV99514.1"/>
    <property type="molecule type" value="Genomic_DNA"/>
</dbReference>
<organism evidence="1">
    <name type="scientific">Salinispora arenicola (strain CNS-205)</name>
    <dbReference type="NCBI Taxonomy" id="391037"/>
    <lineage>
        <taxon>Bacteria</taxon>
        <taxon>Bacillati</taxon>
        <taxon>Actinomycetota</taxon>
        <taxon>Actinomycetes</taxon>
        <taxon>Micromonosporales</taxon>
        <taxon>Micromonosporaceae</taxon>
        <taxon>Salinispora</taxon>
    </lineage>
</organism>
<dbReference type="EMBL" id="CP000850">
    <property type="protein sequence ID" value="ABV99565.1"/>
    <property type="molecule type" value="Genomic_DNA"/>
</dbReference>
<protein>
    <submittedName>
        <fullName evidence="1">Uncharacterized protein</fullName>
    </submittedName>
</protein>
<evidence type="ECO:0000313" key="1">
    <source>
        <dbReference type="EMBL" id="ABV99514.1"/>
    </source>
</evidence>
<dbReference type="OrthoDB" id="3400544at2"/>
<name>A8M000_SALAI</name>
<accession>A8M000</accession>
<reference evidence="1" key="1">
    <citation type="submission" date="2007-10" db="EMBL/GenBank/DDBJ databases">
        <title>Complete sequence of Salinispora arenicola CNS-205.</title>
        <authorList>
            <consortium name="US DOE Joint Genome Institute"/>
            <person name="Copeland A."/>
            <person name="Lucas S."/>
            <person name="Lapidus A."/>
            <person name="Barry K."/>
            <person name="Glavina del Rio T."/>
            <person name="Dalin E."/>
            <person name="Tice H."/>
            <person name="Pitluck S."/>
            <person name="Foster B."/>
            <person name="Schmutz J."/>
            <person name="Larimer F."/>
            <person name="Land M."/>
            <person name="Hauser L."/>
            <person name="Kyrpides N."/>
            <person name="Ivanova N."/>
            <person name="Jensen P.R."/>
            <person name="Moore B.S."/>
            <person name="Penn K."/>
            <person name="Jenkins C."/>
            <person name="Udwary D."/>
            <person name="Xiang L."/>
            <person name="Gontang E."/>
            <person name="Richardson P."/>
        </authorList>
    </citation>
    <scope>NUCLEOTIDE SEQUENCE [LARGE SCALE GENOMIC DNA]</scope>
    <source>
        <strain evidence="1">CNS-205</strain>
    </source>
</reference>
<dbReference type="HOGENOM" id="CLU_729347_0_0_11"/>
<dbReference type="KEGG" id="saq:Sare_3772"/>
<sequence>MTYPASLGTRTITGVILTADGNPAAGTIRLTRAVPLQGPADDVTIQPGAHTATLDAAGAYSLTVPVADDGDWSPSGWAYTLDVDTTAWRYRADIAIPAGPPASLADLVPTTTTAPDPASTYVTKASVGTATGPAGPLDGSALLPAGQVPDLSGTYTPRAYVGPSTALTAPLLSVRFSDVPGGSAVNLAEGHITIGGQLRLAAWLNEALRYRAEQQPGGFGYDHLITLIGSYAAATGVLLRFERRDGADQRVTTGGIDQDGRIQTSLYAWQAITAVDPDATGRYSEDTSTGVASLAVRQESDDRSWLRGRIAVTSSGTTSGHVVATLPTGHAPTHSQLLSVPTTGGIAAPCEVMASTGDIVVRRTQAGAFSLSFDGLSYVR</sequence>
<dbReference type="STRING" id="391037.Sare_3721"/>
<evidence type="ECO:0000313" key="2">
    <source>
        <dbReference type="EMBL" id="ABV99565.1"/>
    </source>
</evidence>